<evidence type="ECO:0000313" key="5">
    <source>
        <dbReference type="EMBL" id="CAF0978926.1"/>
    </source>
</evidence>
<evidence type="ECO:0000256" key="3">
    <source>
        <dbReference type="PROSITE-ProRule" id="PRU00175"/>
    </source>
</evidence>
<dbReference type="GO" id="GO:0008270">
    <property type="term" value="F:zinc ion binding"/>
    <property type="evidence" value="ECO:0007669"/>
    <property type="project" value="UniProtKB-KW"/>
</dbReference>
<evidence type="ECO:0000313" key="12">
    <source>
        <dbReference type="EMBL" id="CAF3961386.1"/>
    </source>
</evidence>
<keyword evidence="1 3" id="KW-0863">Zinc-finger</keyword>
<dbReference type="Proteomes" id="UP000663842">
    <property type="component" value="Unassembled WGS sequence"/>
</dbReference>
<dbReference type="Proteomes" id="UP000663855">
    <property type="component" value="Unassembled WGS sequence"/>
</dbReference>
<dbReference type="InterPro" id="IPR013083">
    <property type="entry name" value="Znf_RING/FYVE/PHD"/>
</dbReference>
<accession>A0A814F777</accession>
<evidence type="ECO:0000313" key="13">
    <source>
        <dbReference type="Proteomes" id="UP000663855"/>
    </source>
</evidence>
<proteinExistence type="predicted"/>
<dbReference type="EMBL" id="CAJNRF010004641">
    <property type="protein sequence ID" value="CAF2062818.1"/>
    <property type="molecule type" value="Genomic_DNA"/>
</dbReference>
<evidence type="ECO:0000313" key="9">
    <source>
        <dbReference type="EMBL" id="CAF2078962.1"/>
    </source>
</evidence>
<gene>
    <name evidence="5" type="ORF">CJN711_LOCUS1258</name>
    <name evidence="12" type="ORF">GIL414_LOCUS9641</name>
    <name evidence="6" type="ORF">KQP761_LOCUS33123</name>
    <name evidence="7" type="ORF">MBJ925_LOCUS12591</name>
    <name evidence="11" type="ORF">OVN521_LOCUS205</name>
    <name evidence="10" type="ORF">UXM345_LOCUS804</name>
    <name evidence="8" type="ORF">WKI299_LOCUS12475</name>
    <name evidence="9" type="ORF">XDN619_LOCUS14200</name>
</gene>
<dbReference type="Proteomes" id="UP000663834">
    <property type="component" value="Unassembled WGS sequence"/>
</dbReference>
<organism evidence="5 13">
    <name type="scientific">Rotaria magnacalcarata</name>
    <dbReference type="NCBI Taxonomy" id="392030"/>
    <lineage>
        <taxon>Eukaryota</taxon>
        <taxon>Metazoa</taxon>
        <taxon>Spiralia</taxon>
        <taxon>Gnathifera</taxon>
        <taxon>Rotifera</taxon>
        <taxon>Eurotatoria</taxon>
        <taxon>Bdelloidea</taxon>
        <taxon>Philodinida</taxon>
        <taxon>Philodinidae</taxon>
        <taxon>Rotaria</taxon>
    </lineage>
</organism>
<dbReference type="EMBL" id="CAJNRG010005611">
    <property type="protein sequence ID" value="CAF2078962.1"/>
    <property type="molecule type" value="Genomic_DNA"/>
</dbReference>
<keyword evidence="2" id="KW-0862">Zinc</keyword>
<dbReference type="PROSITE" id="PS50089">
    <property type="entry name" value="ZF_RING_2"/>
    <property type="match status" value="1"/>
</dbReference>
<evidence type="ECO:0000313" key="8">
    <source>
        <dbReference type="EMBL" id="CAF2062818.1"/>
    </source>
</evidence>
<evidence type="ECO:0000259" key="4">
    <source>
        <dbReference type="PROSITE" id="PS50089"/>
    </source>
</evidence>
<evidence type="ECO:0000313" key="6">
    <source>
        <dbReference type="EMBL" id="CAF1665975.1"/>
    </source>
</evidence>
<name>A0A814F777_9BILA</name>
<evidence type="ECO:0000313" key="14">
    <source>
        <dbReference type="Proteomes" id="UP000663866"/>
    </source>
</evidence>
<evidence type="ECO:0000256" key="1">
    <source>
        <dbReference type="ARBA" id="ARBA00022771"/>
    </source>
</evidence>
<dbReference type="EMBL" id="CAJOBG010000010">
    <property type="protein sequence ID" value="CAF3734847.1"/>
    <property type="molecule type" value="Genomic_DNA"/>
</dbReference>
<evidence type="ECO:0000313" key="11">
    <source>
        <dbReference type="EMBL" id="CAF3734847.1"/>
    </source>
</evidence>
<evidence type="ECO:0000313" key="10">
    <source>
        <dbReference type="EMBL" id="CAF3730601.1"/>
    </source>
</evidence>
<dbReference type="InterPro" id="IPR001841">
    <property type="entry name" value="Znf_RING"/>
</dbReference>
<dbReference type="OrthoDB" id="9984778at2759"/>
<dbReference type="EMBL" id="CAJNOV010000089">
    <property type="protein sequence ID" value="CAF0978926.1"/>
    <property type="molecule type" value="Genomic_DNA"/>
</dbReference>
<feature type="domain" description="RING-type" evidence="4">
    <location>
        <begin position="95"/>
        <end position="138"/>
    </location>
</feature>
<dbReference type="Proteomes" id="UP000663866">
    <property type="component" value="Unassembled WGS sequence"/>
</dbReference>
<reference evidence="5" key="1">
    <citation type="submission" date="2021-02" db="EMBL/GenBank/DDBJ databases">
        <authorList>
            <person name="Nowell W R."/>
        </authorList>
    </citation>
    <scope>NUCLEOTIDE SEQUENCE</scope>
</reference>
<dbReference type="PANTHER" id="PTHR46359:SF2">
    <property type="entry name" value="GEO07743P1"/>
    <property type="match status" value="1"/>
</dbReference>
<dbReference type="EMBL" id="CAJOBF010000038">
    <property type="protein sequence ID" value="CAF3730601.1"/>
    <property type="molecule type" value="Genomic_DNA"/>
</dbReference>
<keyword evidence="14" id="KW-1185">Reference proteome</keyword>
<evidence type="ECO:0000256" key="2">
    <source>
        <dbReference type="ARBA" id="ARBA00022833"/>
    </source>
</evidence>
<dbReference type="EMBL" id="CAJNOW010018515">
    <property type="protein sequence ID" value="CAF1665975.1"/>
    <property type="molecule type" value="Genomic_DNA"/>
</dbReference>
<comment type="caution">
    <text evidence="5">The sequence shown here is derived from an EMBL/GenBank/DDBJ whole genome shotgun (WGS) entry which is preliminary data.</text>
</comment>
<dbReference type="Proteomes" id="UP000663824">
    <property type="component" value="Unassembled WGS sequence"/>
</dbReference>
<protein>
    <recommendedName>
        <fullName evidence="4">RING-type domain-containing protein</fullName>
    </recommendedName>
</protein>
<dbReference type="Gene3D" id="3.30.40.10">
    <property type="entry name" value="Zinc/RING finger domain, C3HC4 (zinc finger)"/>
    <property type="match status" value="1"/>
</dbReference>
<keyword evidence="1 3" id="KW-0479">Metal-binding</keyword>
<dbReference type="Proteomes" id="UP000663887">
    <property type="component" value="Unassembled WGS sequence"/>
</dbReference>
<dbReference type="EMBL" id="CAJNRE010005659">
    <property type="protein sequence ID" value="CAF2048327.1"/>
    <property type="molecule type" value="Genomic_DNA"/>
</dbReference>
<dbReference type="InterPro" id="IPR052804">
    <property type="entry name" value="UEC_component"/>
</dbReference>
<dbReference type="AlphaFoldDB" id="A0A814F777"/>
<sequence length="160" mass="17814">MGNCWRIPEDYSSLVDLPTSPFISIAPSSTDSLSNSNSSFIHPISTMSDTRMPKLVISNRSSTDLNAIKAAQCRNLVEHLPLVNYDEKINKQTECDICLVDFIASEHVRQLPCDGAHVFHPPCIDTWLKKSLTCPHCSINVDAALLLKFIPKSNKNDDED</sequence>
<evidence type="ECO:0000313" key="7">
    <source>
        <dbReference type="EMBL" id="CAF2048327.1"/>
    </source>
</evidence>
<dbReference type="Pfam" id="PF13639">
    <property type="entry name" value="zf-RING_2"/>
    <property type="match status" value="1"/>
</dbReference>
<dbReference type="SUPFAM" id="SSF57850">
    <property type="entry name" value="RING/U-box"/>
    <property type="match status" value="1"/>
</dbReference>
<dbReference type="PANTHER" id="PTHR46359">
    <property type="entry name" value="GEO07743P1"/>
    <property type="match status" value="1"/>
</dbReference>
<dbReference type="Proteomes" id="UP000681720">
    <property type="component" value="Unassembled WGS sequence"/>
</dbReference>
<dbReference type="EMBL" id="CAJOBJ010003327">
    <property type="protein sequence ID" value="CAF3961386.1"/>
    <property type="molecule type" value="Genomic_DNA"/>
</dbReference>
<dbReference type="Proteomes" id="UP000663856">
    <property type="component" value="Unassembled WGS sequence"/>
</dbReference>